<comment type="similarity">
    <text evidence="1">Belongs to the sigma-70 factor family. ECF subfamily.</text>
</comment>
<dbReference type="GO" id="GO:0006352">
    <property type="term" value="P:DNA-templated transcription initiation"/>
    <property type="evidence" value="ECO:0007669"/>
    <property type="project" value="InterPro"/>
</dbReference>
<dbReference type="InterPro" id="IPR014284">
    <property type="entry name" value="RNA_pol_sigma-70_dom"/>
</dbReference>
<dbReference type="CDD" id="cd06171">
    <property type="entry name" value="Sigma70_r4"/>
    <property type="match status" value="1"/>
</dbReference>
<reference evidence="7" key="1">
    <citation type="submission" date="2020-05" db="EMBL/GenBank/DDBJ databases">
        <authorList>
            <person name="Chiriac C."/>
            <person name="Salcher M."/>
            <person name="Ghai R."/>
            <person name="Kavagutti S V."/>
        </authorList>
    </citation>
    <scope>NUCLEOTIDE SEQUENCE</scope>
</reference>
<dbReference type="InterPro" id="IPR007627">
    <property type="entry name" value="RNA_pol_sigma70_r2"/>
</dbReference>
<dbReference type="GO" id="GO:0016987">
    <property type="term" value="F:sigma factor activity"/>
    <property type="evidence" value="ECO:0007669"/>
    <property type="project" value="UniProtKB-KW"/>
</dbReference>
<dbReference type="GO" id="GO:0003677">
    <property type="term" value="F:DNA binding"/>
    <property type="evidence" value="ECO:0007669"/>
    <property type="project" value="InterPro"/>
</dbReference>
<dbReference type="Pfam" id="PF04542">
    <property type="entry name" value="Sigma70_r2"/>
    <property type="match status" value="1"/>
</dbReference>
<evidence type="ECO:0000259" key="5">
    <source>
        <dbReference type="Pfam" id="PF04542"/>
    </source>
</evidence>
<accession>A0A6J6A0E5</accession>
<evidence type="ECO:0000313" key="7">
    <source>
        <dbReference type="EMBL" id="CAB4346517.1"/>
    </source>
</evidence>
<dbReference type="NCBIfam" id="TIGR02937">
    <property type="entry name" value="sigma70-ECF"/>
    <property type="match status" value="1"/>
</dbReference>
<dbReference type="Gene3D" id="1.10.1740.10">
    <property type="match status" value="1"/>
</dbReference>
<dbReference type="EMBL" id="CAESAO010000151">
    <property type="protein sequence ID" value="CAB4346517.1"/>
    <property type="molecule type" value="Genomic_DNA"/>
</dbReference>
<keyword evidence="3" id="KW-0731">Sigma factor</keyword>
<dbReference type="PANTHER" id="PTHR43133:SF62">
    <property type="entry name" value="RNA POLYMERASE SIGMA FACTOR SIGZ"/>
    <property type="match status" value="1"/>
</dbReference>
<name>A0A6J6A0E5_9ZZZZ</name>
<evidence type="ECO:0000259" key="6">
    <source>
        <dbReference type="Pfam" id="PF08281"/>
    </source>
</evidence>
<keyword evidence="4" id="KW-0804">Transcription</keyword>
<dbReference type="InterPro" id="IPR036388">
    <property type="entry name" value="WH-like_DNA-bd_sf"/>
</dbReference>
<evidence type="ECO:0000256" key="3">
    <source>
        <dbReference type="ARBA" id="ARBA00023082"/>
    </source>
</evidence>
<dbReference type="InterPro" id="IPR013249">
    <property type="entry name" value="RNA_pol_sigma70_r4_t2"/>
</dbReference>
<organism evidence="7">
    <name type="scientific">freshwater metagenome</name>
    <dbReference type="NCBI Taxonomy" id="449393"/>
    <lineage>
        <taxon>unclassified sequences</taxon>
        <taxon>metagenomes</taxon>
        <taxon>ecological metagenomes</taxon>
    </lineage>
</organism>
<dbReference type="InterPro" id="IPR013324">
    <property type="entry name" value="RNA_pol_sigma_r3/r4-like"/>
</dbReference>
<dbReference type="InterPro" id="IPR013325">
    <property type="entry name" value="RNA_pol_sigma_r2"/>
</dbReference>
<evidence type="ECO:0000256" key="2">
    <source>
        <dbReference type="ARBA" id="ARBA00023015"/>
    </source>
</evidence>
<dbReference type="Gene3D" id="1.10.10.10">
    <property type="entry name" value="Winged helix-like DNA-binding domain superfamily/Winged helix DNA-binding domain"/>
    <property type="match status" value="1"/>
</dbReference>
<dbReference type="SUPFAM" id="SSF88659">
    <property type="entry name" value="Sigma3 and sigma4 domains of RNA polymerase sigma factors"/>
    <property type="match status" value="1"/>
</dbReference>
<dbReference type="AlphaFoldDB" id="A0A6J6A0E5"/>
<dbReference type="InterPro" id="IPR039425">
    <property type="entry name" value="RNA_pol_sigma-70-like"/>
</dbReference>
<evidence type="ECO:0000256" key="4">
    <source>
        <dbReference type="ARBA" id="ARBA00023163"/>
    </source>
</evidence>
<dbReference type="Pfam" id="PF08281">
    <property type="entry name" value="Sigma70_r4_2"/>
    <property type="match status" value="1"/>
</dbReference>
<feature type="domain" description="RNA polymerase sigma factor 70 region 4 type 2" evidence="6">
    <location>
        <begin position="116"/>
        <end position="166"/>
    </location>
</feature>
<proteinExistence type="inferred from homology"/>
<sequence>MDISNPSTYTEIYEQHRRGVFAAAFRILGNEAQADDVAQDVFIKVWRKPASFDSKRGELGSYLRLMARSRALDLWREGQAAGRASDRLKVAVSVGSGQSAQRPDQLVEDAEATDTVVDLLRTLPENQREAVVLAYWGGLTAEEVARRSAVPLGTAKSRIRLGLSKLRAEFGESYLAPNAA</sequence>
<feature type="domain" description="RNA polymerase sigma-70 region 2" evidence="5">
    <location>
        <begin position="12"/>
        <end position="78"/>
    </location>
</feature>
<keyword evidence="2" id="KW-0805">Transcription regulation</keyword>
<dbReference type="SUPFAM" id="SSF88946">
    <property type="entry name" value="Sigma2 domain of RNA polymerase sigma factors"/>
    <property type="match status" value="1"/>
</dbReference>
<dbReference type="PANTHER" id="PTHR43133">
    <property type="entry name" value="RNA POLYMERASE ECF-TYPE SIGMA FACTO"/>
    <property type="match status" value="1"/>
</dbReference>
<gene>
    <name evidence="7" type="ORF">UFOPK3522_01391</name>
</gene>
<evidence type="ECO:0000256" key="1">
    <source>
        <dbReference type="ARBA" id="ARBA00010641"/>
    </source>
</evidence>
<protein>
    <submittedName>
        <fullName evidence="7">Unannotated protein</fullName>
    </submittedName>
</protein>